<name>A0A3G1KW52_FORW1</name>
<dbReference type="Proteomes" id="UP000323521">
    <property type="component" value="Chromosome"/>
</dbReference>
<dbReference type="KEGG" id="fwa:DCMF_19515"/>
<organism evidence="1 2">
    <name type="scientific">Formimonas warabiya</name>
    <dbReference type="NCBI Taxonomy" id="1761012"/>
    <lineage>
        <taxon>Bacteria</taxon>
        <taxon>Bacillati</taxon>
        <taxon>Bacillota</taxon>
        <taxon>Clostridia</taxon>
        <taxon>Eubacteriales</taxon>
        <taxon>Peptococcaceae</taxon>
        <taxon>Candidatus Formimonas</taxon>
    </lineage>
</organism>
<dbReference type="EMBL" id="CP017634">
    <property type="protein sequence ID" value="ATW26650.1"/>
    <property type="molecule type" value="Genomic_DNA"/>
</dbReference>
<evidence type="ECO:0000313" key="2">
    <source>
        <dbReference type="Proteomes" id="UP000323521"/>
    </source>
</evidence>
<accession>A0A3G1KW52</accession>
<proteinExistence type="predicted"/>
<gene>
    <name evidence="1" type="ORF">DCMF_19515</name>
</gene>
<protein>
    <submittedName>
        <fullName evidence="1">Uncharacterized protein</fullName>
    </submittedName>
</protein>
<evidence type="ECO:0000313" key="1">
    <source>
        <dbReference type="EMBL" id="ATW26650.1"/>
    </source>
</evidence>
<reference evidence="1 2" key="1">
    <citation type="submission" date="2016-10" db="EMBL/GenBank/DDBJ databases">
        <title>Complete Genome Sequence of Peptococcaceae strain DCMF.</title>
        <authorList>
            <person name="Edwards R.J."/>
            <person name="Holland S.I."/>
            <person name="Deshpande N.P."/>
            <person name="Wong Y.K."/>
            <person name="Ertan H."/>
            <person name="Manefield M."/>
            <person name="Russell T.L."/>
            <person name="Lee M.J."/>
        </authorList>
    </citation>
    <scope>NUCLEOTIDE SEQUENCE [LARGE SCALE GENOMIC DNA]</scope>
    <source>
        <strain evidence="1 2">DCMF</strain>
    </source>
</reference>
<dbReference type="AlphaFoldDB" id="A0A3G1KW52"/>
<keyword evidence="2" id="KW-1185">Reference proteome</keyword>
<sequence length="69" mass="7876">MICSAFAWPDKRISEIKLTRVPVFPVPGPLTMSSCPQGLLTIFSCCRFKCACIWRMADQLLFCRSCRFP</sequence>